<dbReference type="RefSeq" id="XP_025403910.1">
    <property type="nucleotide sequence ID" value="XM_025541618.1"/>
</dbReference>
<comment type="caution">
    <text evidence="1">The sequence shown here is derived from an EMBL/GenBank/DDBJ whole genome shotgun (WGS) entry which is preliminary data.</text>
</comment>
<dbReference type="EMBL" id="MSFL01000001">
    <property type="protein sequence ID" value="PWY92171.1"/>
    <property type="molecule type" value="Genomic_DNA"/>
</dbReference>
<gene>
    <name evidence="1" type="ORF">BO70DRAFT_348591</name>
</gene>
<accession>A0A317X210</accession>
<dbReference type="AlphaFoldDB" id="A0A317X210"/>
<dbReference type="GeneID" id="37063855"/>
<proteinExistence type="predicted"/>
<dbReference type="VEuPathDB" id="FungiDB:BO70DRAFT_348591"/>
<evidence type="ECO:0000313" key="2">
    <source>
        <dbReference type="Proteomes" id="UP000247233"/>
    </source>
</evidence>
<evidence type="ECO:0000313" key="1">
    <source>
        <dbReference type="EMBL" id="PWY92171.1"/>
    </source>
</evidence>
<keyword evidence="2" id="KW-1185">Reference proteome</keyword>
<organism evidence="1 2">
    <name type="scientific">Aspergillus heteromorphus CBS 117.55</name>
    <dbReference type="NCBI Taxonomy" id="1448321"/>
    <lineage>
        <taxon>Eukaryota</taxon>
        <taxon>Fungi</taxon>
        <taxon>Dikarya</taxon>
        <taxon>Ascomycota</taxon>
        <taxon>Pezizomycotina</taxon>
        <taxon>Eurotiomycetes</taxon>
        <taxon>Eurotiomycetidae</taxon>
        <taxon>Eurotiales</taxon>
        <taxon>Aspergillaceae</taxon>
        <taxon>Aspergillus</taxon>
        <taxon>Aspergillus subgen. Circumdati</taxon>
    </lineage>
</organism>
<name>A0A317X210_9EURO</name>
<protein>
    <submittedName>
        <fullName evidence="1">Uncharacterized protein</fullName>
    </submittedName>
</protein>
<dbReference type="Proteomes" id="UP000247233">
    <property type="component" value="Unassembled WGS sequence"/>
</dbReference>
<reference evidence="1 2" key="1">
    <citation type="submission" date="2016-12" db="EMBL/GenBank/DDBJ databases">
        <title>The genomes of Aspergillus section Nigri reveals drivers in fungal speciation.</title>
        <authorList>
            <consortium name="DOE Joint Genome Institute"/>
            <person name="Vesth T.C."/>
            <person name="Nybo J."/>
            <person name="Theobald S."/>
            <person name="Brandl J."/>
            <person name="Frisvad J.C."/>
            <person name="Nielsen K.F."/>
            <person name="Lyhne E.K."/>
            <person name="Kogle M.E."/>
            <person name="Kuo A."/>
            <person name="Riley R."/>
            <person name="Clum A."/>
            <person name="Nolan M."/>
            <person name="Lipzen A."/>
            <person name="Salamov A."/>
            <person name="Henrissat B."/>
            <person name="Wiebenga A."/>
            <person name="De Vries R.P."/>
            <person name="Grigoriev I.V."/>
            <person name="Mortensen U.H."/>
            <person name="Andersen M.R."/>
            <person name="Baker S.E."/>
        </authorList>
    </citation>
    <scope>NUCLEOTIDE SEQUENCE [LARGE SCALE GENOMIC DNA]</scope>
    <source>
        <strain evidence="1 2">CBS 117.55</strain>
    </source>
</reference>
<sequence>MRSVVVVMSLFWLGLGLGLGLGVDFVWGLVVVYLGQTLSTELATSFLSKWSSGRTYAVEVMAVPVPDRLVMKIHVVLVFDRTDTETVMSNLDGRFLQPVSLNNASQPSPLKLGEYAPETRFDSKKFGGVNQSA</sequence>